<feature type="transmembrane region" description="Helical" evidence="1">
    <location>
        <begin position="77"/>
        <end position="96"/>
    </location>
</feature>
<protein>
    <submittedName>
        <fullName evidence="2">Uncharacterized protein</fullName>
    </submittedName>
</protein>
<dbReference type="Proteomes" id="UP000006764">
    <property type="component" value="Chromosome"/>
</dbReference>
<gene>
    <name evidence="2" type="ORF">S7S_17680</name>
</gene>
<dbReference type="KEGG" id="apac:S7S_17680"/>
<dbReference type="HOGENOM" id="CLU_2056389_0_0_6"/>
<feature type="transmembrane region" description="Helical" evidence="1">
    <location>
        <begin position="7"/>
        <end position="30"/>
    </location>
</feature>
<dbReference type="AlphaFoldDB" id="A0A0B4XU08"/>
<dbReference type="STRING" id="391936.S7S_17680"/>
<evidence type="ECO:0000256" key="1">
    <source>
        <dbReference type="SAM" id="Phobius"/>
    </source>
</evidence>
<reference evidence="2 3" key="1">
    <citation type="journal article" date="2012" name="J. Bacteriol.">
        <title>Genome sequence of an alkane-degrading bacterium, Alcanivorax pacificus type strain W11-5, isolated from deep sea sediment.</title>
        <authorList>
            <person name="Lai Q."/>
            <person name="Shao Z."/>
        </authorList>
    </citation>
    <scope>NUCLEOTIDE SEQUENCE [LARGE SCALE GENOMIC DNA]</scope>
    <source>
        <strain evidence="2 3">W11-5</strain>
    </source>
</reference>
<proteinExistence type="predicted"/>
<keyword evidence="1" id="KW-1133">Transmembrane helix</keyword>
<feature type="transmembrane region" description="Helical" evidence="1">
    <location>
        <begin position="102"/>
        <end position="118"/>
    </location>
</feature>
<accession>A0A0B4XU08</accession>
<keyword evidence="1" id="KW-0472">Membrane</keyword>
<sequence length="119" mass="13040">MHQYLVYAAYGWLALSGLLHFSVDVVSQYLRGTRAPGPEATLYYGLNTAFALGQVVFGLLGLYLAWRAMSVLAETPVLLLSVAAALGWLAITFLFMDYHEPKFAAGLFCLLLCAAFVTR</sequence>
<dbReference type="OrthoDB" id="2670003at2"/>
<evidence type="ECO:0000313" key="3">
    <source>
        <dbReference type="Proteomes" id="UP000006764"/>
    </source>
</evidence>
<evidence type="ECO:0000313" key="2">
    <source>
        <dbReference type="EMBL" id="AJD49948.1"/>
    </source>
</evidence>
<keyword evidence="1" id="KW-0812">Transmembrane</keyword>
<name>A0A0B4XU08_9GAMM</name>
<feature type="transmembrane region" description="Helical" evidence="1">
    <location>
        <begin position="42"/>
        <end position="65"/>
    </location>
</feature>
<dbReference type="EMBL" id="CP004387">
    <property type="protein sequence ID" value="AJD49948.1"/>
    <property type="molecule type" value="Genomic_DNA"/>
</dbReference>
<keyword evidence="3" id="KW-1185">Reference proteome</keyword>
<organism evidence="2 3">
    <name type="scientific">Isoalcanivorax pacificus W11-5</name>
    <dbReference type="NCBI Taxonomy" id="391936"/>
    <lineage>
        <taxon>Bacteria</taxon>
        <taxon>Pseudomonadati</taxon>
        <taxon>Pseudomonadota</taxon>
        <taxon>Gammaproteobacteria</taxon>
        <taxon>Oceanospirillales</taxon>
        <taxon>Alcanivoracaceae</taxon>
        <taxon>Isoalcanivorax</taxon>
    </lineage>
</organism>
<dbReference type="RefSeq" id="WP_008734748.1">
    <property type="nucleotide sequence ID" value="NZ_CP004387.1"/>
</dbReference>